<evidence type="ECO:0000256" key="3">
    <source>
        <dbReference type="SAM" id="SignalP"/>
    </source>
</evidence>
<accession>A0ABV5Y7C8</accession>
<dbReference type="Gene3D" id="3.50.80.20">
    <property type="entry name" value="D-Ala-D-Ala carboxypeptidase C, peptidase S13"/>
    <property type="match status" value="1"/>
</dbReference>
<reference evidence="4 5" key="1">
    <citation type="submission" date="2024-09" db="EMBL/GenBank/DDBJ databases">
        <authorList>
            <person name="Sun Q."/>
            <person name="Mori K."/>
        </authorList>
    </citation>
    <scope>NUCLEOTIDE SEQUENCE [LARGE SCALE GENOMIC DNA]</scope>
    <source>
        <strain evidence="4 5">TBRC 0563</strain>
    </source>
</reference>
<comment type="similarity">
    <text evidence="1">Belongs to the peptidase S13 family.</text>
</comment>
<feature type="signal peptide" evidence="3">
    <location>
        <begin position="1"/>
        <end position="27"/>
    </location>
</feature>
<dbReference type="InterPro" id="IPR012338">
    <property type="entry name" value="Beta-lactam/transpept-like"/>
</dbReference>
<sequence>MRRSTGLALLLAGGVIAGSGVAVPAQAAVGSASTRAAAPGDLKTDIDQILSDSRLSGATAGVTVRNARTGAVLYSHDADTRVVPASNNKIETSAAAFGILGTGYRFRTNVSLRGGTLYLKGTGDPTLGAAAYDRLAAQVATKGVKTVKGGLVADDSWFEGPRLGPDWDPTDFPYYYAAEISALTVAPDDVFDVGTVDVVVTPTSPGQPPKVSLSPDTGVVTIDDKATTGAPGSASTVSVDRTVGTNTIVVSGSIPADGTFDDLATVQDPALYAADVFRRALKAHGVTVEGDTTHGTTPKGAKVVTTRQSIPLSKIATPYLKLSNNMIAETLVKEIGRKVTGHGSWTAGLPVVAKYLKTLGVDTSQVKQTDGSGLGHSNYTTATQISNVLRAAQHKSWFPVFYNAIPIAGQSDELVGGTLRSRMVGTPAAGNVHAKTGTLTGVSALSGYVKDPDGQPLIFSVIFNGYQGGAPTDLQDKIAVRLAGGPSAATSAVRSTARSSAQNLECSWTHSC</sequence>
<name>A0ABV5Y7C8_9ACTN</name>
<evidence type="ECO:0000313" key="5">
    <source>
        <dbReference type="Proteomes" id="UP001589627"/>
    </source>
</evidence>
<keyword evidence="2 4" id="KW-0378">Hydrolase</keyword>
<dbReference type="Pfam" id="PF02113">
    <property type="entry name" value="Peptidase_S13"/>
    <property type="match status" value="1"/>
</dbReference>
<protein>
    <submittedName>
        <fullName evidence="4">D-alanyl-D-alanine carboxypeptidase/D-alanyl-D-alanine-endopeptidase</fullName>
        <ecNumber evidence="4">3.4.16.4</ecNumber>
    </submittedName>
</protein>
<evidence type="ECO:0000256" key="1">
    <source>
        <dbReference type="ARBA" id="ARBA00006096"/>
    </source>
</evidence>
<keyword evidence="4" id="KW-0121">Carboxypeptidase</keyword>
<evidence type="ECO:0000256" key="2">
    <source>
        <dbReference type="ARBA" id="ARBA00022801"/>
    </source>
</evidence>
<keyword evidence="5" id="KW-1185">Reference proteome</keyword>
<keyword evidence="4" id="KW-0645">Protease</keyword>
<dbReference type="EMBL" id="JBHLZP010000005">
    <property type="protein sequence ID" value="MFB9830930.1"/>
    <property type="molecule type" value="Genomic_DNA"/>
</dbReference>
<dbReference type="Gene3D" id="3.40.710.10">
    <property type="entry name" value="DD-peptidase/beta-lactamase superfamily"/>
    <property type="match status" value="2"/>
</dbReference>
<gene>
    <name evidence="4" type="primary">dacB</name>
    <name evidence="4" type="ORF">ACFFNX_01835</name>
</gene>
<dbReference type="SUPFAM" id="SSF56601">
    <property type="entry name" value="beta-lactamase/transpeptidase-like"/>
    <property type="match status" value="1"/>
</dbReference>
<dbReference type="InterPro" id="IPR000667">
    <property type="entry name" value="Peptidase_S13"/>
</dbReference>
<organism evidence="4 5">
    <name type="scientific">Actinoallomurus acaciae</name>
    <dbReference type="NCBI Taxonomy" id="502577"/>
    <lineage>
        <taxon>Bacteria</taxon>
        <taxon>Bacillati</taxon>
        <taxon>Actinomycetota</taxon>
        <taxon>Actinomycetes</taxon>
        <taxon>Streptosporangiales</taxon>
        <taxon>Thermomonosporaceae</taxon>
        <taxon>Actinoallomurus</taxon>
    </lineage>
</organism>
<evidence type="ECO:0000313" key="4">
    <source>
        <dbReference type="EMBL" id="MFB9830930.1"/>
    </source>
</evidence>
<comment type="caution">
    <text evidence="4">The sequence shown here is derived from an EMBL/GenBank/DDBJ whole genome shotgun (WGS) entry which is preliminary data.</text>
</comment>
<proteinExistence type="inferred from homology"/>
<dbReference type="PANTHER" id="PTHR30023">
    <property type="entry name" value="D-ALANYL-D-ALANINE CARBOXYPEPTIDASE"/>
    <property type="match status" value="1"/>
</dbReference>
<dbReference type="PRINTS" id="PR00922">
    <property type="entry name" value="DADACBPTASE3"/>
</dbReference>
<feature type="chain" id="PRO_5046437267" evidence="3">
    <location>
        <begin position="28"/>
        <end position="512"/>
    </location>
</feature>
<dbReference type="RefSeq" id="WP_378193999.1">
    <property type="nucleotide sequence ID" value="NZ_JBHLZP010000005.1"/>
</dbReference>
<dbReference type="EC" id="3.4.16.4" evidence="4"/>
<dbReference type="NCBIfam" id="TIGR00666">
    <property type="entry name" value="PBP4"/>
    <property type="match status" value="1"/>
</dbReference>
<keyword evidence="3" id="KW-0732">Signal</keyword>
<dbReference type="GO" id="GO:0009002">
    <property type="term" value="F:serine-type D-Ala-D-Ala carboxypeptidase activity"/>
    <property type="evidence" value="ECO:0007669"/>
    <property type="project" value="UniProtKB-EC"/>
</dbReference>
<dbReference type="Proteomes" id="UP001589627">
    <property type="component" value="Unassembled WGS sequence"/>
</dbReference>
<dbReference type="PANTHER" id="PTHR30023:SF0">
    <property type="entry name" value="PENICILLIN-SENSITIVE CARBOXYPEPTIDASE A"/>
    <property type="match status" value="1"/>
</dbReference>